<dbReference type="Proteomes" id="UP000762676">
    <property type="component" value="Unassembled WGS sequence"/>
</dbReference>
<dbReference type="InterPro" id="IPR009003">
    <property type="entry name" value="Peptidase_S1_PA"/>
</dbReference>
<gene>
    <name evidence="1" type="ORF">ElyMa_006028800</name>
</gene>
<accession>A0AAV4GIW6</accession>
<organism evidence="1 2">
    <name type="scientific">Elysia marginata</name>
    <dbReference type="NCBI Taxonomy" id="1093978"/>
    <lineage>
        <taxon>Eukaryota</taxon>
        <taxon>Metazoa</taxon>
        <taxon>Spiralia</taxon>
        <taxon>Lophotrochozoa</taxon>
        <taxon>Mollusca</taxon>
        <taxon>Gastropoda</taxon>
        <taxon>Heterobranchia</taxon>
        <taxon>Euthyneura</taxon>
        <taxon>Panpulmonata</taxon>
        <taxon>Sacoglossa</taxon>
        <taxon>Placobranchoidea</taxon>
        <taxon>Plakobranchidae</taxon>
        <taxon>Elysia</taxon>
    </lineage>
</organism>
<protein>
    <recommendedName>
        <fullName evidence="3">Peptidase S1 domain-containing protein</fullName>
    </recommendedName>
</protein>
<reference evidence="1 2" key="1">
    <citation type="journal article" date="2021" name="Elife">
        <title>Chloroplast acquisition without the gene transfer in kleptoplastic sea slugs, Plakobranchus ocellatus.</title>
        <authorList>
            <person name="Maeda T."/>
            <person name="Takahashi S."/>
            <person name="Yoshida T."/>
            <person name="Shimamura S."/>
            <person name="Takaki Y."/>
            <person name="Nagai Y."/>
            <person name="Toyoda A."/>
            <person name="Suzuki Y."/>
            <person name="Arimoto A."/>
            <person name="Ishii H."/>
            <person name="Satoh N."/>
            <person name="Nishiyama T."/>
            <person name="Hasebe M."/>
            <person name="Maruyama T."/>
            <person name="Minagawa J."/>
            <person name="Obokata J."/>
            <person name="Shigenobu S."/>
        </authorList>
    </citation>
    <scope>NUCLEOTIDE SEQUENCE [LARGE SCALE GENOMIC DNA]</scope>
</reference>
<proteinExistence type="predicted"/>
<keyword evidence="2" id="KW-1185">Reference proteome</keyword>
<dbReference type="EMBL" id="BMAT01012087">
    <property type="protein sequence ID" value="GFR85468.1"/>
    <property type="molecule type" value="Genomic_DNA"/>
</dbReference>
<comment type="caution">
    <text evidence="1">The sequence shown here is derived from an EMBL/GenBank/DDBJ whole genome shotgun (WGS) entry which is preliminary data.</text>
</comment>
<evidence type="ECO:0000313" key="1">
    <source>
        <dbReference type="EMBL" id="GFR85468.1"/>
    </source>
</evidence>
<evidence type="ECO:0000313" key="2">
    <source>
        <dbReference type="Proteomes" id="UP000762676"/>
    </source>
</evidence>
<name>A0AAV4GIW6_9GAST</name>
<dbReference type="SUPFAM" id="SSF50494">
    <property type="entry name" value="Trypsin-like serine proteases"/>
    <property type="match status" value="1"/>
</dbReference>
<evidence type="ECO:0008006" key="3">
    <source>
        <dbReference type="Google" id="ProtNLM"/>
    </source>
</evidence>
<sequence>MPNGQEISESGALWDSCSKNPGHEEFIPVHEFTGKHLARGMNDELFCEELHVLADLVVRFRVQWTSVHRPDGDSYSEYRGTNRLRCGSGYVECSTLSGPKQGQPEMPGVTKSTVGGNIAKNYWTFMVSTASHVVYDTEEANYTKIDFFYDNDESCVLKGSMKTVRPIKVVQSSPKADVCQVLCATDDKSLAKRIKAIDKYLRAHRLIYHKGMRNIVPNFIIKGLYSSSANAIIISHPHGQPKKITVGRVVHSVGGLTFKYKAATCPGSSGAPLFLVDTLYFPPWLGHTHTGSLSQTPTEQINYCNSLGYFL</sequence>
<dbReference type="AlphaFoldDB" id="A0AAV4GIW6"/>